<dbReference type="RefSeq" id="WP_151970248.1">
    <property type="nucleotide sequence ID" value="NZ_AP019860.1"/>
</dbReference>
<dbReference type="OrthoDB" id="9757536at2"/>
<sequence length="601" mass="67934">MKTIVIACLLFSLTTMAYAFKPKTHVYLAEIAIEDALDDGKVTIHYVDYEGKKIVGAIGEYPVSSEVLYALRNHAAQYRAGVLGPDAYPDIFTGQQAIHPKYAGKWFEYLWSRAQSADPAAKAFVLGYMTHGAGDMFGHTFINHFSGGPFSFAEYNAVKHFVVESCVANRNPPLKTYNASIAGVEDFIYQTLINAHPDSHLRKYLLKGEGTDLSLPLYASKTKSWLERYIQDYSNWIQKRNEEIDGLKKKNQREREKIIPDIFAITSRLAEIGVLEADKSTFINARIHAVNYAREWIKDIDRGLKVWPKVSHEIATALMFDPSGTNLEKAKKVAQDFLLDHYLSMIGAPDVVGDVIQEALKQIAALIEFIMEKVPALKVILAELEKIKNDFLNYLCKKAFGMSAEEYSKYLKSPETYFNDVIHLGQGSARPTLGEFYKNYLHLAKSSDYFDWQKFAPAYNTVTISKLILLDQSTINQLLQDLGTYRRLTTANIMLGFIENLDADNQWACCTSKMVFAQDMEFYQRIFMFQAGETKINVPVQDSLDLNQFFAGKFIYKANSKIKAGGGFIIKEQKKVVFKAPEIEFTPGFEVQPGSELSADQ</sequence>
<gene>
    <name evidence="2" type="ORF">UABAM_04564</name>
</gene>
<evidence type="ECO:0000313" key="3">
    <source>
        <dbReference type="Proteomes" id="UP000326354"/>
    </source>
</evidence>
<keyword evidence="3" id="KW-1185">Reference proteome</keyword>
<evidence type="ECO:0000256" key="1">
    <source>
        <dbReference type="SAM" id="SignalP"/>
    </source>
</evidence>
<name>A0A5S9IQE3_UABAM</name>
<keyword evidence="1" id="KW-0732">Signal</keyword>
<feature type="signal peptide" evidence="1">
    <location>
        <begin position="1"/>
        <end position="17"/>
    </location>
</feature>
<dbReference type="EMBL" id="AP019860">
    <property type="protein sequence ID" value="BBM86178.1"/>
    <property type="molecule type" value="Genomic_DNA"/>
</dbReference>
<evidence type="ECO:0000313" key="2">
    <source>
        <dbReference type="EMBL" id="BBM86178.1"/>
    </source>
</evidence>
<dbReference type="Proteomes" id="UP000326354">
    <property type="component" value="Chromosome"/>
</dbReference>
<dbReference type="AlphaFoldDB" id="A0A5S9IQE3"/>
<proteinExistence type="predicted"/>
<accession>A0A5S9IQE3</accession>
<protein>
    <recommendedName>
        <fullName evidence="4">Phospholipase C/D domain-containing protein</fullName>
    </recommendedName>
</protein>
<evidence type="ECO:0008006" key="4">
    <source>
        <dbReference type="Google" id="ProtNLM"/>
    </source>
</evidence>
<dbReference type="KEGG" id="uam:UABAM_04564"/>
<organism evidence="2 3">
    <name type="scientific">Uabimicrobium amorphum</name>
    <dbReference type="NCBI Taxonomy" id="2596890"/>
    <lineage>
        <taxon>Bacteria</taxon>
        <taxon>Pseudomonadati</taxon>
        <taxon>Planctomycetota</taxon>
        <taxon>Candidatus Uabimicrobiia</taxon>
        <taxon>Candidatus Uabimicrobiales</taxon>
        <taxon>Candidatus Uabimicrobiaceae</taxon>
        <taxon>Candidatus Uabimicrobium</taxon>
    </lineage>
</organism>
<reference evidence="2 3" key="1">
    <citation type="submission" date="2019-08" db="EMBL/GenBank/DDBJ databases">
        <title>Complete genome sequence of Candidatus Uab amorphum.</title>
        <authorList>
            <person name="Shiratori T."/>
            <person name="Suzuki S."/>
            <person name="Kakizawa Y."/>
            <person name="Ishida K."/>
        </authorList>
    </citation>
    <scope>NUCLEOTIDE SEQUENCE [LARGE SCALE GENOMIC DNA]</scope>
    <source>
        <strain evidence="2 3">SRT547</strain>
    </source>
</reference>
<feature type="chain" id="PRO_5024832394" description="Phospholipase C/D domain-containing protein" evidence="1">
    <location>
        <begin position="18"/>
        <end position="601"/>
    </location>
</feature>